<dbReference type="Proteomes" id="UP000287447">
    <property type="component" value="Unassembled WGS sequence"/>
</dbReference>
<evidence type="ECO:0000313" key="4">
    <source>
        <dbReference type="EMBL" id="RVU36469.1"/>
    </source>
</evidence>
<keyword evidence="5" id="KW-1185">Reference proteome</keyword>
<dbReference type="RefSeq" id="WP_127765945.1">
    <property type="nucleotide sequence ID" value="NZ_SADE01000002.1"/>
</dbReference>
<evidence type="ECO:0000256" key="1">
    <source>
        <dbReference type="ARBA" id="ARBA00008635"/>
    </source>
</evidence>
<dbReference type="InterPro" id="IPR034660">
    <property type="entry name" value="DinB/YfiT-like"/>
</dbReference>
<dbReference type="EMBL" id="SADE01000002">
    <property type="protein sequence ID" value="RVU36469.1"/>
    <property type="molecule type" value="Genomic_DNA"/>
</dbReference>
<feature type="binding site" evidence="3">
    <location>
        <position position="50"/>
    </location>
    <ligand>
        <name>a divalent metal cation</name>
        <dbReference type="ChEBI" id="CHEBI:60240"/>
    </ligand>
</feature>
<dbReference type="AlphaFoldDB" id="A0A437QPT5"/>
<dbReference type="SUPFAM" id="SSF109854">
    <property type="entry name" value="DinB/YfiT-like putative metalloenzymes"/>
    <property type="match status" value="1"/>
</dbReference>
<dbReference type="OrthoDB" id="9807509at2"/>
<sequence length="182" mass="20622">MTNPALMRKMTRYTAWADDVMLNNAAKLPAPELTALRDTLFGSITGTFDHVLLIGEIFRDHLEGRSNTHTTRHRAEERAFNIVARELRAMNDYYVALADKWAAEDNGKALNETIRFTFVGGGDGSMTREEILLHLVNHATYHRGFVSTLLYPFRLDGQANDLTVFLRDVWPGLVRTDPSLTQ</sequence>
<dbReference type="Gene3D" id="1.20.120.450">
    <property type="entry name" value="dinb family like domain"/>
    <property type="match status" value="1"/>
</dbReference>
<feature type="binding site" evidence="3">
    <location>
        <position position="142"/>
    </location>
    <ligand>
        <name>a divalent metal cation</name>
        <dbReference type="ChEBI" id="CHEBI:60240"/>
    </ligand>
</feature>
<comment type="caution">
    <text evidence="4">The sequence shown here is derived from an EMBL/GenBank/DDBJ whole genome shotgun (WGS) entry which is preliminary data.</text>
</comment>
<evidence type="ECO:0000313" key="5">
    <source>
        <dbReference type="Proteomes" id="UP000287447"/>
    </source>
</evidence>
<comment type="similarity">
    <text evidence="1">Belongs to the DinB family.</text>
</comment>
<dbReference type="GO" id="GO:0046872">
    <property type="term" value="F:metal ion binding"/>
    <property type="evidence" value="ECO:0007669"/>
    <property type="project" value="UniProtKB-KW"/>
</dbReference>
<keyword evidence="2 3" id="KW-0479">Metal-binding</keyword>
<reference evidence="5" key="1">
    <citation type="submission" date="2019-01" db="EMBL/GenBank/DDBJ databases">
        <title>Gri0909 isolated from a small marine red alga.</title>
        <authorList>
            <person name="Kim J."/>
            <person name="Jeong S.E."/>
            <person name="Jeon C.O."/>
        </authorList>
    </citation>
    <scope>NUCLEOTIDE SEQUENCE [LARGE SCALE GENOMIC DNA]</scope>
    <source>
        <strain evidence="5">Gri0909</strain>
    </source>
</reference>
<feature type="binding site" evidence="3">
    <location>
        <position position="138"/>
    </location>
    <ligand>
        <name>a divalent metal cation</name>
        <dbReference type="ChEBI" id="CHEBI:60240"/>
    </ligand>
</feature>
<organism evidence="4 5">
    <name type="scientific">Hwanghaeella grinnelliae</name>
    <dbReference type="NCBI Taxonomy" id="2500179"/>
    <lineage>
        <taxon>Bacteria</taxon>
        <taxon>Pseudomonadati</taxon>
        <taxon>Pseudomonadota</taxon>
        <taxon>Alphaproteobacteria</taxon>
        <taxon>Rhodospirillales</taxon>
        <taxon>Rhodospirillaceae</taxon>
        <taxon>Hwanghaeella</taxon>
    </lineage>
</organism>
<evidence type="ECO:0000256" key="2">
    <source>
        <dbReference type="ARBA" id="ARBA00022723"/>
    </source>
</evidence>
<protein>
    <submittedName>
        <fullName evidence="4">Damage-inducible protein DinB</fullName>
    </submittedName>
</protein>
<proteinExistence type="inferred from homology"/>
<evidence type="ECO:0000256" key="3">
    <source>
        <dbReference type="PIRSR" id="PIRSR607837-1"/>
    </source>
</evidence>
<dbReference type="PANTHER" id="PTHR37302">
    <property type="entry name" value="SLR1116 PROTEIN"/>
    <property type="match status" value="1"/>
</dbReference>
<name>A0A437QPT5_9PROT</name>
<accession>A0A437QPT5</accession>
<dbReference type="InterPro" id="IPR007837">
    <property type="entry name" value="DinB"/>
</dbReference>
<dbReference type="PANTHER" id="PTHR37302:SF1">
    <property type="entry name" value="PROTEIN DINB"/>
    <property type="match status" value="1"/>
</dbReference>
<gene>
    <name evidence="4" type="ORF">EOI86_14835</name>
</gene>
<dbReference type="Pfam" id="PF05163">
    <property type="entry name" value="DinB"/>
    <property type="match status" value="1"/>
</dbReference>